<comment type="caution">
    <text evidence="2">The sequence shown here is derived from an EMBL/GenBank/DDBJ whole genome shotgun (WGS) entry which is preliminary data.</text>
</comment>
<reference evidence="3" key="1">
    <citation type="submission" date="2017-06" db="EMBL/GenBank/DDBJ databases">
        <title>Genome analysis of Fimbriiglobus ruber SP5, the first member of the order Planctomycetales with confirmed chitinolytic capability.</title>
        <authorList>
            <person name="Ravin N.V."/>
            <person name="Rakitin A.L."/>
            <person name="Ivanova A.A."/>
            <person name="Beletsky A.V."/>
            <person name="Kulichevskaya I.S."/>
            <person name="Mardanov A.V."/>
            <person name="Dedysh S.N."/>
        </authorList>
    </citation>
    <scope>NUCLEOTIDE SEQUENCE [LARGE SCALE GENOMIC DNA]</scope>
    <source>
        <strain evidence="3">SP5</strain>
    </source>
</reference>
<accession>A0A225DTS3</accession>
<keyword evidence="3" id="KW-1185">Reference proteome</keyword>
<evidence type="ECO:0000313" key="2">
    <source>
        <dbReference type="EMBL" id="OWK43004.1"/>
    </source>
</evidence>
<proteinExistence type="predicted"/>
<evidence type="ECO:0000313" key="3">
    <source>
        <dbReference type="Proteomes" id="UP000214646"/>
    </source>
</evidence>
<sequence>MFAHLERKHQPLAPLSVFFRRVGWHVLLTVAIVVVSLTIGTLGYHHFGAIGWVDGLLNAAMILTGMGPVDKMESTEGKLFATFYALYSGVAFLTMTAVILTPVYHRFLHHFHLETEDNPKRSRS</sequence>
<dbReference type="Proteomes" id="UP000214646">
    <property type="component" value="Unassembled WGS sequence"/>
</dbReference>
<name>A0A225DTS3_9BACT</name>
<dbReference type="EMBL" id="NIDE01000004">
    <property type="protein sequence ID" value="OWK43004.1"/>
    <property type="molecule type" value="Genomic_DNA"/>
</dbReference>
<feature type="transmembrane region" description="Helical" evidence="1">
    <location>
        <begin position="49"/>
        <end position="69"/>
    </location>
</feature>
<organism evidence="2 3">
    <name type="scientific">Fimbriiglobus ruber</name>
    <dbReference type="NCBI Taxonomy" id="1908690"/>
    <lineage>
        <taxon>Bacteria</taxon>
        <taxon>Pseudomonadati</taxon>
        <taxon>Planctomycetota</taxon>
        <taxon>Planctomycetia</taxon>
        <taxon>Gemmatales</taxon>
        <taxon>Gemmataceae</taxon>
        <taxon>Fimbriiglobus</taxon>
    </lineage>
</organism>
<evidence type="ECO:0000256" key="1">
    <source>
        <dbReference type="SAM" id="Phobius"/>
    </source>
</evidence>
<keyword evidence="1" id="KW-1133">Transmembrane helix</keyword>
<protein>
    <recommendedName>
        <fullName evidence="4">Potassium channel domain-containing protein</fullName>
    </recommendedName>
</protein>
<keyword evidence="1" id="KW-0472">Membrane</keyword>
<evidence type="ECO:0008006" key="4">
    <source>
        <dbReference type="Google" id="ProtNLM"/>
    </source>
</evidence>
<keyword evidence="1" id="KW-0812">Transmembrane</keyword>
<feature type="transmembrane region" description="Helical" evidence="1">
    <location>
        <begin position="21"/>
        <end position="43"/>
    </location>
</feature>
<dbReference type="RefSeq" id="WP_088253921.1">
    <property type="nucleotide sequence ID" value="NZ_NIDE01000004.1"/>
</dbReference>
<dbReference type="AlphaFoldDB" id="A0A225DTS3"/>
<dbReference type="OrthoDB" id="465094at2"/>
<feature type="transmembrane region" description="Helical" evidence="1">
    <location>
        <begin position="81"/>
        <end position="104"/>
    </location>
</feature>
<gene>
    <name evidence="2" type="ORF">FRUB_02603</name>
</gene>